<evidence type="ECO:0000259" key="8">
    <source>
        <dbReference type="Pfam" id="PF02874"/>
    </source>
</evidence>
<reference evidence="9 10" key="1">
    <citation type="journal article" date="2021" name="BMC Genomics">
        <title>Datura genome reveals duplications of psychoactive alkaloid biosynthetic genes and high mutation rate following tissue culture.</title>
        <authorList>
            <person name="Rajewski A."/>
            <person name="Carter-House D."/>
            <person name="Stajich J."/>
            <person name="Litt A."/>
        </authorList>
    </citation>
    <scope>NUCLEOTIDE SEQUENCE [LARGE SCALE GENOMIC DNA]</scope>
    <source>
        <strain evidence="9">AR-01</strain>
    </source>
</reference>
<keyword evidence="3" id="KW-0547">Nucleotide-binding</keyword>
<keyword evidence="5" id="KW-0067">ATP-binding</keyword>
<dbReference type="InterPro" id="IPR027417">
    <property type="entry name" value="P-loop_NTPase"/>
</dbReference>
<dbReference type="PANTHER" id="PTHR48082">
    <property type="entry name" value="ATP SYNTHASE SUBUNIT ALPHA, MITOCHONDRIAL"/>
    <property type="match status" value="1"/>
</dbReference>
<evidence type="ECO:0000259" key="7">
    <source>
        <dbReference type="Pfam" id="PF00006"/>
    </source>
</evidence>
<keyword evidence="6" id="KW-0406">Ion transport</keyword>
<dbReference type="SUPFAM" id="SSF52540">
    <property type="entry name" value="P-loop containing nucleoside triphosphate hydrolases"/>
    <property type="match status" value="1"/>
</dbReference>
<keyword evidence="10" id="KW-1185">Reference proteome</keyword>
<dbReference type="EMBL" id="JACEIK010000922">
    <property type="protein sequence ID" value="MCD7463881.1"/>
    <property type="molecule type" value="Genomic_DNA"/>
</dbReference>
<dbReference type="InterPro" id="IPR004100">
    <property type="entry name" value="ATPase_F1/V1/A1_a/bsu_N"/>
</dbReference>
<evidence type="ECO:0000256" key="2">
    <source>
        <dbReference type="ARBA" id="ARBA00022448"/>
    </source>
</evidence>
<dbReference type="SUPFAM" id="SSF50615">
    <property type="entry name" value="N-terminal domain of alpha and beta subunits of F1 ATP synthase"/>
    <property type="match status" value="1"/>
</dbReference>
<dbReference type="Pfam" id="PF02874">
    <property type="entry name" value="ATP-synt_ab_N"/>
    <property type="match status" value="1"/>
</dbReference>
<evidence type="ECO:0000256" key="5">
    <source>
        <dbReference type="ARBA" id="ARBA00022840"/>
    </source>
</evidence>
<comment type="similarity">
    <text evidence="1">Belongs to the ATPase alpha/beta chains family.</text>
</comment>
<organism evidence="9 10">
    <name type="scientific">Datura stramonium</name>
    <name type="common">Jimsonweed</name>
    <name type="synonym">Common thornapple</name>
    <dbReference type="NCBI Taxonomy" id="4076"/>
    <lineage>
        <taxon>Eukaryota</taxon>
        <taxon>Viridiplantae</taxon>
        <taxon>Streptophyta</taxon>
        <taxon>Embryophyta</taxon>
        <taxon>Tracheophyta</taxon>
        <taxon>Spermatophyta</taxon>
        <taxon>Magnoliopsida</taxon>
        <taxon>eudicotyledons</taxon>
        <taxon>Gunneridae</taxon>
        <taxon>Pentapetalae</taxon>
        <taxon>asterids</taxon>
        <taxon>lamiids</taxon>
        <taxon>Solanales</taxon>
        <taxon>Solanaceae</taxon>
        <taxon>Solanoideae</taxon>
        <taxon>Datureae</taxon>
        <taxon>Datura</taxon>
    </lineage>
</organism>
<dbReference type="InterPro" id="IPR036121">
    <property type="entry name" value="ATPase_F1/V1/A1_a/bsu_N_sf"/>
</dbReference>
<dbReference type="Proteomes" id="UP000823775">
    <property type="component" value="Unassembled WGS sequence"/>
</dbReference>
<comment type="caution">
    <text evidence="9">The sequence shown here is derived from an EMBL/GenBank/DDBJ whole genome shotgun (WGS) entry which is preliminary data.</text>
</comment>
<accession>A0ABS8SYH3</accession>
<dbReference type="Gene3D" id="3.40.50.12240">
    <property type="match status" value="1"/>
</dbReference>
<keyword evidence="4" id="KW-0375">Hydrogen ion transport</keyword>
<protein>
    <submittedName>
        <fullName evidence="9">Uncharacterized protein</fullName>
    </submittedName>
</protein>
<keyword evidence="2" id="KW-0813">Transport</keyword>
<evidence type="ECO:0000256" key="6">
    <source>
        <dbReference type="ARBA" id="ARBA00023065"/>
    </source>
</evidence>
<gene>
    <name evidence="9" type="ORF">HAX54_051629</name>
</gene>
<evidence type="ECO:0000256" key="1">
    <source>
        <dbReference type="ARBA" id="ARBA00008936"/>
    </source>
</evidence>
<dbReference type="InterPro" id="IPR000194">
    <property type="entry name" value="ATPase_F1/V1/A1_a/bsu_nucl-bd"/>
</dbReference>
<proteinExistence type="inferred from homology"/>
<sequence>MDLIIEETLHSDRVQEESSLKKRHQIRGELLYPNGKAFSLNTYLEYLNQIENHGTHRSLPYRRLWQAIYHLDLEMVLEGRKKERMVELVFVSGILPSTYLNYETFSLSCRTNNGLKGIALNLENANVGIVIFGSDTAIKEEDLIKRTGSIVDVLVRKAMLGRVVDGLGVPIDGRGPLRDHEQRRVEVKDPGIKEPIGQKRSSVAQLVQVLSEENSLEYSIIVATTAMDPAPLQFLAPYSGCAMGDYFRDNGMHALIIYDDLTK</sequence>
<dbReference type="Gene3D" id="2.40.30.20">
    <property type="match status" value="1"/>
</dbReference>
<feature type="domain" description="ATPase F1/V1/A1 complex alpha/beta subunit N-terminal" evidence="8">
    <location>
        <begin position="112"/>
        <end position="148"/>
    </location>
</feature>
<dbReference type="InterPro" id="IPR023366">
    <property type="entry name" value="ATP_synth_asu-like_sf"/>
</dbReference>
<feature type="domain" description="ATPase F1/V1/A1 complex alpha/beta subunit nucleotide-binding" evidence="7">
    <location>
        <begin position="196"/>
        <end position="263"/>
    </location>
</feature>
<dbReference type="Pfam" id="PF00006">
    <property type="entry name" value="ATP-synt_ab"/>
    <property type="match status" value="1"/>
</dbReference>
<evidence type="ECO:0000256" key="4">
    <source>
        <dbReference type="ARBA" id="ARBA00022781"/>
    </source>
</evidence>
<name>A0ABS8SYH3_DATST</name>
<dbReference type="Gene3D" id="3.40.50.300">
    <property type="entry name" value="P-loop containing nucleotide triphosphate hydrolases"/>
    <property type="match status" value="1"/>
</dbReference>
<evidence type="ECO:0000256" key="3">
    <source>
        <dbReference type="ARBA" id="ARBA00022741"/>
    </source>
</evidence>
<evidence type="ECO:0000313" key="9">
    <source>
        <dbReference type="EMBL" id="MCD7463881.1"/>
    </source>
</evidence>
<evidence type="ECO:0000313" key="10">
    <source>
        <dbReference type="Proteomes" id="UP000823775"/>
    </source>
</evidence>
<dbReference type="InterPro" id="IPR005294">
    <property type="entry name" value="ATP_synth_F1_asu"/>
</dbReference>
<dbReference type="PANTHER" id="PTHR48082:SF2">
    <property type="entry name" value="ATP SYNTHASE SUBUNIT ALPHA, MITOCHONDRIAL"/>
    <property type="match status" value="1"/>
</dbReference>